<evidence type="ECO:0000313" key="2">
    <source>
        <dbReference type="EMBL" id="AET02891.1"/>
    </source>
</evidence>
<organism evidence="2 4">
    <name type="scientific">Medicago truncatula</name>
    <name type="common">Barrel medic</name>
    <name type="synonym">Medicago tribuloides</name>
    <dbReference type="NCBI Taxonomy" id="3880"/>
    <lineage>
        <taxon>Eukaryota</taxon>
        <taxon>Viridiplantae</taxon>
        <taxon>Streptophyta</taxon>
        <taxon>Embryophyta</taxon>
        <taxon>Tracheophyta</taxon>
        <taxon>Spermatophyta</taxon>
        <taxon>Magnoliopsida</taxon>
        <taxon>eudicotyledons</taxon>
        <taxon>Gunneridae</taxon>
        <taxon>Pentapetalae</taxon>
        <taxon>rosids</taxon>
        <taxon>fabids</taxon>
        <taxon>Fabales</taxon>
        <taxon>Fabaceae</taxon>
        <taxon>Papilionoideae</taxon>
        <taxon>50 kb inversion clade</taxon>
        <taxon>NPAAA clade</taxon>
        <taxon>Hologalegina</taxon>
        <taxon>IRL clade</taxon>
        <taxon>Trifolieae</taxon>
        <taxon>Medicago</taxon>
    </lineage>
</organism>
<protein>
    <submittedName>
        <fullName evidence="2">Transmembrane protein, putative</fullName>
    </submittedName>
</protein>
<reference evidence="2 4" key="2">
    <citation type="journal article" date="2014" name="BMC Genomics">
        <title>An improved genome release (version Mt4.0) for the model legume Medicago truncatula.</title>
        <authorList>
            <person name="Tang H."/>
            <person name="Krishnakumar V."/>
            <person name="Bidwell S."/>
            <person name="Rosen B."/>
            <person name="Chan A."/>
            <person name="Zhou S."/>
            <person name="Gentzbittel L."/>
            <person name="Childs K.L."/>
            <person name="Yandell M."/>
            <person name="Gundlach H."/>
            <person name="Mayer K.F."/>
            <person name="Schwartz D.C."/>
            <person name="Town C.D."/>
        </authorList>
    </citation>
    <scope>GENOME REANNOTATION</scope>
    <source>
        <strain evidence="3 4">cv. Jemalong A17</strain>
    </source>
</reference>
<keyword evidence="1 2" id="KW-0812">Transmembrane</keyword>
<dbReference type="EnsemblPlants" id="AET02891">
    <property type="protein sequence ID" value="AET02891"/>
    <property type="gene ID" value="MTR_8g057130"/>
</dbReference>
<name>G7LB26_MEDTR</name>
<evidence type="ECO:0000313" key="4">
    <source>
        <dbReference type="Proteomes" id="UP000002051"/>
    </source>
</evidence>
<reference evidence="2 4" key="1">
    <citation type="journal article" date="2011" name="Nature">
        <title>The Medicago genome provides insight into the evolution of rhizobial symbioses.</title>
        <authorList>
            <person name="Young N.D."/>
            <person name="Debelle F."/>
            <person name="Oldroyd G.E."/>
            <person name="Geurts R."/>
            <person name="Cannon S.B."/>
            <person name="Udvardi M.K."/>
            <person name="Benedito V.A."/>
            <person name="Mayer K.F."/>
            <person name="Gouzy J."/>
            <person name="Schoof H."/>
            <person name="Van de Peer Y."/>
            <person name="Proost S."/>
            <person name="Cook D.R."/>
            <person name="Meyers B.C."/>
            <person name="Spannagl M."/>
            <person name="Cheung F."/>
            <person name="De Mita S."/>
            <person name="Krishnakumar V."/>
            <person name="Gundlach H."/>
            <person name="Zhou S."/>
            <person name="Mudge J."/>
            <person name="Bharti A.K."/>
            <person name="Murray J.D."/>
            <person name="Naoumkina M.A."/>
            <person name="Rosen B."/>
            <person name="Silverstein K.A."/>
            <person name="Tang H."/>
            <person name="Rombauts S."/>
            <person name="Zhao P.X."/>
            <person name="Zhou P."/>
            <person name="Barbe V."/>
            <person name="Bardou P."/>
            <person name="Bechner M."/>
            <person name="Bellec A."/>
            <person name="Berger A."/>
            <person name="Berges H."/>
            <person name="Bidwell S."/>
            <person name="Bisseling T."/>
            <person name="Choisne N."/>
            <person name="Couloux A."/>
            <person name="Denny R."/>
            <person name="Deshpande S."/>
            <person name="Dai X."/>
            <person name="Doyle J.J."/>
            <person name="Dudez A.M."/>
            <person name="Farmer A.D."/>
            <person name="Fouteau S."/>
            <person name="Franken C."/>
            <person name="Gibelin C."/>
            <person name="Gish J."/>
            <person name="Goldstein S."/>
            <person name="Gonzalez A.J."/>
            <person name="Green P.J."/>
            <person name="Hallab A."/>
            <person name="Hartog M."/>
            <person name="Hua A."/>
            <person name="Humphray S.J."/>
            <person name="Jeong D.H."/>
            <person name="Jing Y."/>
            <person name="Jocker A."/>
            <person name="Kenton S.M."/>
            <person name="Kim D.J."/>
            <person name="Klee K."/>
            <person name="Lai H."/>
            <person name="Lang C."/>
            <person name="Lin S."/>
            <person name="Macmil S.L."/>
            <person name="Magdelenat G."/>
            <person name="Matthews L."/>
            <person name="McCorrison J."/>
            <person name="Monaghan E.L."/>
            <person name="Mun J.H."/>
            <person name="Najar F.Z."/>
            <person name="Nicholson C."/>
            <person name="Noirot C."/>
            <person name="O'Bleness M."/>
            <person name="Paule C.R."/>
            <person name="Poulain J."/>
            <person name="Prion F."/>
            <person name="Qin B."/>
            <person name="Qu C."/>
            <person name="Retzel E.F."/>
            <person name="Riddle C."/>
            <person name="Sallet E."/>
            <person name="Samain S."/>
            <person name="Samson N."/>
            <person name="Sanders I."/>
            <person name="Saurat O."/>
            <person name="Scarpelli C."/>
            <person name="Schiex T."/>
            <person name="Segurens B."/>
            <person name="Severin A.J."/>
            <person name="Sherrier D.J."/>
            <person name="Shi R."/>
            <person name="Sims S."/>
            <person name="Singer S.R."/>
            <person name="Sinharoy S."/>
            <person name="Sterck L."/>
            <person name="Viollet A."/>
            <person name="Wang B.B."/>
            <person name="Wang K."/>
            <person name="Wang M."/>
            <person name="Wang X."/>
            <person name="Warfsmann J."/>
            <person name="Weissenbach J."/>
            <person name="White D.D."/>
            <person name="White J.D."/>
            <person name="Wiley G.B."/>
            <person name="Wincker P."/>
            <person name="Xing Y."/>
            <person name="Yang L."/>
            <person name="Yao Z."/>
            <person name="Ying F."/>
            <person name="Zhai J."/>
            <person name="Zhou L."/>
            <person name="Zuber A."/>
            <person name="Denarie J."/>
            <person name="Dixon R.A."/>
            <person name="May G.D."/>
            <person name="Schwartz D.C."/>
            <person name="Rogers J."/>
            <person name="Quetier F."/>
            <person name="Town C.D."/>
            <person name="Roe B.A."/>
        </authorList>
    </citation>
    <scope>NUCLEOTIDE SEQUENCE [LARGE SCALE GENOMIC DNA]</scope>
    <source>
        <strain evidence="2">A17</strain>
        <strain evidence="3 4">cv. Jemalong A17</strain>
    </source>
</reference>
<keyword evidence="1" id="KW-0472">Membrane</keyword>
<gene>
    <name evidence="2" type="ordered locus">MTR_8g057130</name>
</gene>
<dbReference type="PaxDb" id="3880-AET02891"/>
<dbReference type="AlphaFoldDB" id="G7LB26"/>
<dbReference type="EMBL" id="CM001224">
    <property type="protein sequence ID" value="AET02891.1"/>
    <property type="molecule type" value="Genomic_DNA"/>
</dbReference>
<dbReference type="Proteomes" id="UP000002051">
    <property type="component" value="Chromosome 8"/>
</dbReference>
<reference evidence="3" key="3">
    <citation type="submission" date="2015-04" db="UniProtKB">
        <authorList>
            <consortium name="EnsemblPlants"/>
        </authorList>
    </citation>
    <scope>IDENTIFICATION</scope>
    <source>
        <strain evidence="3">cv. Jemalong A17</strain>
    </source>
</reference>
<proteinExistence type="predicted"/>
<sequence>MRSSENLNIGAVLIFWLGSENKSVLLFFFFTGPNPLLSLFFSNFRILRDRAWIRC</sequence>
<feature type="transmembrane region" description="Helical" evidence="1">
    <location>
        <begin position="24"/>
        <end position="44"/>
    </location>
</feature>
<evidence type="ECO:0000313" key="3">
    <source>
        <dbReference type="EnsemblPlants" id="AET02891"/>
    </source>
</evidence>
<evidence type="ECO:0000256" key="1">
    <source>
        <dbReference type="SAM" id="Phobius"/>
    </source>
</evidence>
<keyword evidence="4" id="KW-1185">Reference proteome</keyword>
<dbReference type="HOGENOM" id="CLU_3035448_0_0_1"/>
<accession>G7LB26</accession>
<keyword evidence="1" id="KW-1133">Transmembrane helix</keyword>